<gene>
    <name evidence="2" type="ORF">VJ920_08740</name>
</gene>
<sequence length="147" mass="16058">MTAKIIKFPGQRPCAAEAASGELAFGGATFDVVIGLVDGDPSHLRNASVRADDSLADLHGVIMRLFGWDDAHNYYFSQGSCRYEDPLLFSTQDCLAARCRRIYCAADVPVGRVLARSAPPLFYMYNLTNGRELTISLDSAQAMEQFG</sequence>
<feature type="domain" description="Plasmid pRiA4b Orf3-like" evidence="1">
    <location>
        <begin position="30"/>
        <end position="141"/>
    </location>
</feature>
<dbReference type="InterPro" id="IPR024047">
    <property type="entry name" value="MM3350-like_sf"/>
</dbReference>
<reference evidence="2 3" key="1">
    <citation type="submission" date="2024-01" db="EMBL/GenBank/DDBJ databases">
        <title>novel species in genus Adlercreutzia.</title>
        <authorList>
            <person name="Liu X."/>
        </authorList>
    </citation>
    <scope>NUCLEOTIDE SEQUENCE [LARGE SCALE GENOMIC DNA]</scope>
    <source>
        <strain evidence="2 3">R22</strain>
    </source>
</reference>
<organism evidence="2 3">
    <name type="scientific">Adlercreutzia shanghongiae</name>
    <dbReference type="NCBI Taxonomy" id="3111773"/>
    <lineage>
        <taxon>Bacteria</taxon>
        <taxon>Bacillati</taxon>
        <taxon>Actinomycetota</taxon>
        <taxon>Coriobacteriia</taxon>
        <taxon>Eggerthellales</taxon>
        <taxon>Eggerthellaceae</taxon>
        <taxon>Adlercreutzia</taxon>
    </lineage>
</organism>
<keyword evidence="3" id="KW-1185">Reference proteome</keyword>
<protein>
    <recommendedName>
        <fullName evidence="1">Plasmid pRiA4b Orf3-like domain-containing protein</fullName>
    </recommendedName>
</protein>
<dbReference type="EMBL" id="JAYMFH010000012">
    <property type="protein sequence ID" value="MEC4295397.1"/>
    <property type="molecule type" value="Genomic_DNA"/>
</dbReference>
<dbReference type="InterPro" id="IPR012912">
    <property type="entry name" value="Plasmid_pRiA4b_Orf3-like"/>
</dbReference>
<dbReference type="SUPFAM" id="SSF159941">
    <property type="entry name" value="MM3350-like"/>
    <property type="match status" value="1"/>
</dbReference>
<accession>A0ABU6IZW5</accession>
<dbReference type="Proteomes" id="UP001343724">
    <property type="component" value="Unassembled WGS sequence"/>
</dbReference>
<name>A0ABU6IZW5_9ACTN</name>
<evidence type="ECO:0000313" key="2">
    <source>
        <dbReference type="EMBL" id="MEC4295397.1"/>
    </source>
</evidence>
<evidence type="ECO:0000313" key="3">
    <source>
        <dbReference type="Proteomes" id="UP001343724"/>
    </source>
</evidence>
<proteinExistence type="predicted"/>
<dbReference type="Pfam" id="PF07929">
    <property type="entry name" value="PRiA4_ORF3"/>
    <property type="match status" value="1"/>
</dbReference>
<evidence type="ECO:0000259" key="1">
    <source>
        <dbReference type="Pfam" id="PF07929"/>
    </source>
</evidence>
<comment type="caution">
    <text evidence="2">The sequence shown here is derived from an EMBL/GenBank/DDBJ whole genome shotgun (WGS) entry which is preliminary data.</text>
</comment>
<dbReference type="Gene3D" id="3.10.290.30">
    <property type="entry name" value="MM3350-like"/>
    <property type="match status" value="1"/>
</dbReference>
<dbReference type="RefSeq" id="WP_326454899.1">
    <property type="nucleotide sequence ID" value="NZ_JAYMFH010000012.1"/>
</dbReference>